<evidence type="ECO:0000259" key="5">
    <source>
        <dbReference type="Pfam" id="PF03819"/>
    </source>
</evidence>
<dbReference type="OrthoDB" id="9808939at2"/>
<dbReference type="GO" id="GO:0046047">
    <property type="term" value="P:TTP catabolic process"/>
    <property type="evidence" value="ECO:0007669"/>
    <property type="project" value="TreeGrafter"/>
</dbReference>
<dbReference type="PATRIC" id="fig|1445510.3.peg.2465"/>
<dbReference type="GO" id="GO:0032259">
    <property type="term" value="P:methylation"/>
    <property type="evidence" value="ECO:0007669"/>
    <property type="project" value="UniProtKB-KW"/>
</dbReference>
<dbReference type="GO" id="GO:0046061">
    <property type="term" value="P:dATP catabolic process"/>
    <property type="evidence" value="ECO:0007669"/>
    <property type="project" value="TreeGrafter"/>
</dbReference>
<evidence type="ECO:0000313" key="7">
    <source>
        <dbReference type="Proteomes" id="UP000032266"/>
    </source>
</evidence>
<dbReference type="NCBIfam" id="NF007113">
    <property type="entry name" value="PRK09562.1"/>
    <property type="match status" value="1"/>
</dbReference>
<dbReference type="Pfam" id="PF03819">
    <property type="entry name" value="MazG"/>
    <property type="match status" value="2"/>
</dbReference>
<dbReference type="CDD" id="cd11528">
    <property type="entry name" value="NTP-PPase_MazG_Nterm"/>
    <property type="match status" value="1"/>
</dbReference>
<reference evidence="6 7" key="1">
    <citation type="submission" date="2014-01" db="EMBL/GenBank/DDBJ databases">
        <title>Full genme sequencing of cellulolytic bacterium Gynuella sunshinyii YC6258T gen. nov., sp. nov.</title>
        <authorList>
            <person name="Khan H."/>
            <person name="Chung E.J."/>
            <person name="Chung Y.R."/>
        </authorList>
    </citation>
    <scope>NUCLEOTIDE SEQUENCE [LARGE SCALE GENOMIC DNA]</scope>
    <source>
        <strain evidence="6 7">YC6258</strain>
    </source>
</reference>
<gene>
    <name evidence="6" type="ORF">YC6258_02509</name>
</gene>
<evidence type="ECO:0000256" key="1">
    <source>
        <dbReference type="ARBA" id="ARBA00052141"/>
    </source>
</evidence>
<dbReference type="GO" id="GO:0046076">
    <property type="term" value="P:dTTP catabolic process"/>
    <property type="evidence" value="ECO:0007669"/>
    <property type="project" value="TreeGrafter"/>
</dbReference>
<dbReference type="SUPFAM" id="SSF101386">
    <property type="entry name" value="all-alpha NTP pyrophosphatases"/>
    <property type="match status" value="2"/>
</dbReference>
<dbReference type="GO" id="GO:0008168">
    <property type="term" value="F:methyltransferase activity"/>
    <property type="evidence" value="ECO:0007669"/>
    <property type="project" value="UniProtKB-KW"/>
</dbReference>
<dbReference type="NCBIfam" id="TIGR00444">
    <property type="entry name" value="mazG"/>
    <property type="match status" value="1"/>
</dbReference>
<proteinExistence type="inferred from homology"/>
<dbReference type="FunFam" id="1.10.287.1080:FF:000001">
    <property type="entry name" value="Nucleoside triphosphate pyrophosphohydrolase"/>
    <property type="match status" value="1"/>
</dbReference>
<dbReference type="GO" id="GO:0046081">
    <property type="term" value="P:dUTP catabolic process"/>
    <property type="evidence" value="ECO:0007669"/>
    <property type="project" value="TreeGrafter"/>
</dbReference>
<dbReference type="Proteomes" id="UP000032266">
    <property type="component" value="Chromosome"/>
</dbReference>
<dbReference type="AlphaFoldDB" id="A0A0C5VIP7"/>
<dbReference type="InterPro" id="IPR004518">
    <property type="entry name" value="MazG-like_dom"/>
</dbReference>
<dbReference type="InterPro" id="IPR048015">
    <property type="entry name" value="NTP-PPase_MazG-like_N"/>
</dbReference>
<dbReference type="CDD" id="cd11529">
    <property type="entry name" value="NTP-PPase_MazG_Cterm"/>
    <property type="match status" value="1"/>
</dbReference>
<dbReference type="EC" id="3.6.1.8" evidence="3"/>
<comment type="catalytic activity">
    <reaction evidence="1">
        <text>ATP + H2O = AMP + diphosphate + H(+)</text>
        <dbReference type="Rhea" id="RHEA:14245"/>
        <dbReference type="ChEBI" id="CHEBI:15377"/>
        <dbReference type="ChEBI" id="CHEBI:15378"/>
        <dbReference type="ChEBI" id="CHEBI:30616"/>
        <dbReference type="ChEBI" id="CHEBI:33019"/>
        <dbReference type="ChEBI" id="CHEBI:456215"/>
        <dbReference type="EC" id="3.6.1.8"/>
    </reaction>
</comment>
<protein>
    <recommendedName>
        <fullName evidence="4">Nucleoside triphosphate pyrophosphohydrolase</fullName>
        <ecNumber evidence="3">3.6.1.8</ecNumber>
    </recommendedName>
</protein>
<evidence type="ECO:0000256" key="4">
    <source>
        <dbReference type="ARBA" id="ARBA00074799"/>
    </source>
</evidence>
<evidence type="ECO:0000256" key="3">
    <source>
        <dbReference type="ARBA" id="ARBA00066372"/>
    </source>
</evidence>
<dbReference type="STRING" id="1445510.YC6258_02509"/>
<dbReference type="GO" id="GO:0046052">
    <property type="term" value="P:UTP catabolic process"/>
    <property type="evidence" value="ECO:0007669"/>
    <property type="project" value="TreeGrafter"/>
</dbReference>
<evidence type="ECO:0000256" key="2">
    <source>
        <dbReference type="ARBA" id="ARBA00061115"/>
    </source>
</evidence>
<organism evidence="6 7">
    <name type="scientific">Gynuella sunshinyii YC6258</name>
    <dbReference type="NCBI Taxonomy" id="1445510"/>
    <lineage>
        <taxon>Bacteria</taxon>
        <taxon>Pseudomonadati</taxon>
        <taxon>Pseudomonadota</taxon>
        <taxon>Gammaproteobacteria</taxon>
        <taxon>Oceanospirillales</taxon>
        <taxon>Saccharospirillaceae</taxon>
        <taxon>Gynuella</taxon>
    </lineage>
</organism>
<dbReference type="GO" id="GO:0006950">
    <property type="term" value="P:response to stress"/>
    <property type="evidence" value="ECO:0007669"/>
    <property type="project" value="UniProtKB-ARBA"/>
</dbReference>
<keyword evidence="6" id="KW-0489">Methyltransferase</keyword>
<dbReference type="InterPro" id="IPR048011">
    <property type="entry name" value="NTP-PPase_MazG-like_C"/>
</dbReference>
<feature type="domain" description="NTP pyrophosphohydrolase MazG-like" evidence="5">
    <location>
        <begin position="176"/>
        <end position="235"/>
    </location>
</feature>
<dbReference type="Gene3D" id="1.10.287.1080">
    <property type="entry name" value="MazG-like"/>
    <property type="match status" value="2"/>
</dbReference>
<dbReference type="PANTHER" id="PTHR30522">
    <property type="entry name" value="NUCLEOSIDE TRIPHOSPHATE PYROPHOSPHOHYDROLASE"/>
    <property type="match status" value="1"/>
</dbReference>
<dbReference type="RefSeq" id="WP_044617061.1">
    <property type="nucleotide sequence ID" value="NZ_CP007142.1"/>
</dbReference>
<dbReference type="GO" id="GO:0006203">
    <property type="term" value="P:dGTP catabolic process"/>
    <property type="evidence" value="ECO:0007669"/>
    <property type="project" value="TreeGrafter"/>
</dbReference>
<name>A0A0C5VIP7_9GAMM</name>
<dbReference type="PANTHER" id="PTHR30522:SF0">
    <property type="entry name" value="NUCLEOSIDE TRIPHOSPHATE PYROPHOSPHOHYDROLASE"/>
    <property type="match status" value="1"/>
</dbReference>
<comment type="similarity">
    <text evidence="2">Belongs to the nucleoside triphosphate pyrophosphohydrolase family.</text>
</comment>
<keyword evidence="6" id="KW-0808">Transferase</keyword>
<sequence>MKTYTLDDLVYLMTRLRDPERGCPWDVKQDWQSIVPHTLEEVYEVVEAIENRDWSHVEEELGDLLFHIIFYCQFAREEDRFSLESLIDKLVKKLLRRHPHVFPDGTFESWRDSGEISEEQINQNWELIKLQEKPEVKKDESALAGVPSTFPALQRAFKLQKKAARVGFDWTEKKDVLGMLRAEIEELEEALDAGDSVAVEDELGDVFFTLVNLSRHLAIDPESCLRQSAQKFESRFRKMEQIAQKSQKDLANMSLSEQEQLWQHAKQMLAEK</sequence>
<accession>A0A0C5VIP7</accession>
<dbReference type="HOGENOM" id="CLU_038356_0_1_6"/>
<keyword evidence="7" id="KW-1185">Reference proteome</keyword>
<evidence type="ECO:0000313" key="6">
    <source>
        <dbReference type="EMBL" id="AJQ94547.1"/>
    </source>
</evidence>
<dbReference type="InterPro" id="IPR011551">
    <property type="entry name" value="NTP_PyrPHydrolase_MazG"/>
</dbReference>
<dbReference type="EMBL" id="CP007142">
    <property type="protein sequence ID" value="AJQ94547.1"/>
    <property type="molecule type" value="Genomic_DNA"/>
</dbReference>
<feature type="domain" description="NTP pyrophosphohydrolase MazG-like" evidence="5">
    <location>
        <begin position="30"/>
        <end position="102"/>
    </location>
</feature>
<dbReference type="KEGG" id="gsn:YC6258_02509"/>
<dbReference type="GO" id="GO:0047693">
    <property type="term" value="F:ATP diphosphatase activity"/>
    <property type="evidence" value="ECO:0007669"/>
    <property type="project" value="UniProtKB-EC"/>
</dbReference>
<dbReference type="FunFam" id="1.10.287.1080:FF:000003">
    <property type="entry name" value="Nucleoside triphosphate pyrophosphohydrolase"/>
    <property type="match status" value="1"/>
</dbReference>